<dbReference type="Proteomes" id="UP000305064">
    <property type="component" value="Unassembled WGS sequence"/>
</dbReference>
<comment type="similarity">
    <text evidence="2 10">Belongs to the FGGY kinase family.</text>
</comment>
<keyword evidence="8" id="KW-0067">ATP-binding</keyword>
<evidence type="ECO:0000313" key="13">
    <source>
        <dbReference type="EMBL" id="THY66866.1"/>
    </source>
</evidence>
<dbReference type="EC" id="2.7.1.30" evidence="3"/>
<proteinExistence type="inferred from homology"/>
<dbReference type="InterPro" id="IPR043129">
    <property type="entry name" value="ATPase_NBD"/>
</dbReference>
<keyword evidence="6 10" id="KW-0418">Kinase</keyword>
<dbReference type="GO" id="GO:0005739">
    <property type="term" value="C:mitochondrion"/>
    <property type="evidence" value="ECO:0007669"/>
    <property type="project" value="TreeGrafter"/>
</dbReference>
<feature type="domain" description="Carbohydrate kinase FGGY N-terminal" evidence="11">
    <location>
        <begin position="9"/>
        <end position="265"/>
    </location>
</feature>
<evidence type="ECO:0000256" key="8">
    <source>
        <dbReference type="ARBA" id="ARBA00022840"/>
    </source>
</evidence>
<name>A0AB38LGX4_AURPU</name>
<evidence type="ECO:0000256" key="1">
    <source>
        <dbReference type="ARBA" id="ARBA00005190"/>
    </source>
</evidence>
<sequence length="509" mass="55084">MHGSSDKFIASVDQGTTSTRVVVFDQEGRVVVFHQEFFSQLRPQPGWHEQDPEDLFCSVTKCIERCLEKLEEKGFNATQIVSLGITNQRETVVVWDTLTGKPLCHAVVWGDVRTAALVREFEDSPGSNDIQTKTGLPLSTYSSALKLVWLLRHDGAVRAAYYTGRLAFGTVDTWLVYKLNGGPSADVLATDSTNASRTGFMNLQSRQYDADLLKFYSIDFDFRNIQMPTIYPSSHPSAFGKVCFGGLQGVPITACLGDQSAALIGHKGFKDGSAKCTFGTGCFLLYNTGKKPVYSTHGLLTTLTYDFGDDYAYALEGSIATAGSGVNFLVENLGFGETPGEVSALAGSVVDSGGVVFVTAFSGLFAPYWIDNAQGTIFGITMNTQRAHIARAVLEAVSLPTSYWFFQLTNLVGRQVSFQSRAVLNAMALDSGIDLGRLGVDGGLSQSDVCMQLQADIVEVDIVRPSMCEVTALGACFAAGLGVGLWKNPAELEKVQRSEPPTIFRAQMD</sequence>
<dbReference type="FunFam" id="3.30.420.40:FF:000086">
    <property type="entry name" value="Glycerol kinase"/>
    <property type="match status" value="1"/>
</dbReference>
<dbReference type="PROSITE" id="PS00445">
    <property type="entry name" value="FGGY_KINASES_2"/>
    <property type="match status" value="1"/>
</dbReference>
<evidence type="ECO:0000256" key="5">
    <source>
        <dbReference type="ARBA" id="ARBA00022741"/>
    </source>
</evidence>
<dbReference type="InterPro" id="IPR000577">
    <property type="entry name" value="Carb_kinase_FGGY"/>
</dbReference>
<dbReference type="AlphaFoldDB" id="A0AB38LGX4"/>
<dbReference type="Pfam" id="PF02782">
    <property type="entry name" value="FGGY_C"/>
    <property type="match status" value="1"/>
</dbReference>
<evidence type="ECO:0000256" key="6">
    <source>
        <dbReference type="ARBA" id="ARBA00022777"/>
    </source>
</evidence>
<dbReference type="Gene3D" id="3.30.420.40">
    <property type="match status" value="2"/>
</dbReference>
<dbReference type="Pfam" id="PF00370">
    <property type="entry name" value="FGGY_N"/>
    <property type="match status" value="1"/>
</dbReference>
<evidence type="ECO:0000256" key="10">
    <source>
        <dbReference type="RuleBase" id="RU003733"/>
    </source>
</evidence>
<comment type="pathway">
    <text evidence="1">Polyol metabolism; glycerol degradation via glycerol kinase pathway; sn-glycerol 3-phosphate from glycerol: step 1/1.</text>
</comment>
<reference evidence="13 14" key="1">
    <citation type="submission" date="2018-10" db="EMBL/GenBank/DDBJ databases">
        <title>Fifty Aureobasidium pullulans genomes reveal a recombining polyextremotolerant generalist.</title>
        <authorList>
            <person name="Gostincar C."/>
            <person name="Turk M."/>
            <person name="Zajc J."/>
            <person name="Gunde-Cimerman N."/>
        </authorList>
    </citation>
    <scope>NUCLEOTIDE SEQUENCE [LARGE SCALE GENOMIC DNA]</scope>
    <source>
        <strain evidence="13 14">EXF-4256</strain>
    </source>
</reference>
<dbReference type="InterPro" id="IPR018485">
    <property type="entry name" value="FGGY_C"/>
</dbReference>
<evidence type="ECO:0000259" key="12">
    <source>
        <dbReference type="Pfam" id="PF02782"/>
    </source>
</evidence>
<dbReference type="SUPFAM" id="SSF53067">
    <property type="entry name" value="Actin-like ATPase domain"/>
    <property type="match status" value="2"/>
</dbReference>
<evidence type="ECO:0000256" key="7">
    <source>
        <dbReference type="ARBA" id="ARBA00022798"/>
    </source>
</evidence>
<feature type="domain" description="Carbohydrate kinase FGGY C-terminal" evidence="12">
    <location>
        <begin position="274"/>
        <end position="480"/>
    </location>
</feature>
<keyword evidence="7" id="KW-0319">Glycerol metabolism</keyword>
<keyword evidence="4 10" id="KW-0808">Transferase</keyword>
<dbReference type="GO" id="GO:0006641">
    <property type="term" value="P:triglyceride metabolic process"/>
    <property type="evidence" value="ECO:0007669"/>
    <property type="project" value="TreeGrafter"/>
</dbReference>
<evidence type="ECO:0000256" key="2">
    <source>
        <dbReference type="ARBA" id="ARBA00009156"/>
    </source>
</evidence>
<protein>
    <recommendedName>
        <fullName evidence="3">glycerol kinase</fullName>
        <ecNumber evidence="3">2.7.1.30</ecNumber>
    </recommendedName>
    <alternativeName>
        <fullName evidence="9">ATP:glycerol 3-phosphotransferase</fullName>
    </alternativeName>
</protein>
<gene>
    <name evidence="13" type="ORF">D6C94_10757</name>
</gene>
<dbReference type="PROSITE" id="PS00933">
    <property type="entry name" value="FGGY_KINASES_1"/>
    <property type="match status" value="1"/>
</dbReference>
<dbReference type="GO" id="GO:0046167">
    <property type="term" value="P:glycerol-3-phosphate biosynthetic process"/>
    <property type="evidence" value="ECO:0007669"/>
    <property type="project" value="TreeGrafter"/>
</dbReference>
<dbReference type="PANTHER" id="PTHR10196">
    <property type="entry name" value="SUGAR KINASE"/>
    <property type="match status" value="1"/>
</dbReference>
<dbReference type="PIRSF" id="PIRSF000538">
    <property type="entry name" value="GlpK"/>
    <property type="match status" value="1"/>
</dbReference>
<evidence type="ECO:0000259" key="11">
    <source>
        <dbReference type="Pfam" id="PF00370"/>
    </source>
</evidence>
<organism evidence="13 14">
    <name type="scientific">Aureobasidium pullulans</name>
    <name type="common">Black yeast</name>
    <name type="synonym">Pullularia pullulans</name>
    <dbReference type="NCBI Taxonomy" id="5580"/>
    <lineage>
        <taxon>Eukaryota</taxon>
        <taxon>Fungi</taxon>
        <taxon>Dikarya</taxon>
        <taxon>Ascomycota</taxon>
        <taxon>Pezizomycotina</taxon>
        <taxon>Dothideomycetes</taxon>
        <taxon>Dothideomycetidae</taxon>
        <taxon>Dothideales</taxon>
        <taxon>Saccotheciaceae</taxon>
        <taxon>Aureobasidium</taxon>
    </lineage>
</organism>
<evidence type="ECO:0000256" key="3">
    <source>
        <dbReference type="ARBA" id="ARBA00012099"/>
    </source>
</evidence>
<dbReference type="InterPro" id="IPR018483">
    <property type="entry name" value="Carb_kinase_FGGY_CS"/>
</dbReference>
<dbReference type="GO" id="GO:0005524">
    <property type="term" value="F:ATP binding"/>
    <property type="evidence" value="ECO:0007669"/>
    <property type="project" value="UniProtKB-KW"/>
</dbReference>
<comment type="caution">
    <text evidence="13">The sequence shown here is derived from an EMBL/GenBank/DDBJ whole genome shotgun (WGS) entry which is preliminary data.</text>
</comment>
<keyword evidence="5" id="KW-0547">Nucleotide-binding</keyword>
<dbReference type="PANTHER" id="PTHR10196:SF69">
    <property type="entry name" value="GLYCEROL KINASE"/>
    <property type="match status" value="1"/>
</dbReference>
<evidence type="ECO:0000256" key="4">
    <source>
        <dbReference type="ARBA" id="ARBA00022679"/>
    </source>
</evidence>
<dbReference type="GO" id="GO:0004370">
    <property type="term" value="F:glycerol kinase activity"/>
    <property type="evidence" value="ECO:0007669"/>
    <property type="project" value="UniProtKB-EC"/>
</dbReference>
<dbReference type="InterPro" id="IPR018484">
    <property type="entry name" value="FGGY_N"/>
</dbReference>
<accession>A0AB38LGX4</accession>
<evidence type="ECO:0000313" key="14">
    <source>
        <dbReference type="Proteomes" id="UP000305064"/>
    </source>
</evidence>
<dbReference type="EMBL" id="QZBJ01000204">
    <property type="protein sequence ID" value="THY66866.1"/>
    <property type="molecule type" value="Genomic_DNA"/>
</dbReference>
<dbReference type="GO" id="GO:0006071">
    <property type="term" value="P:glycerol metabolic process"/>
    <property type="evidence" value="ECO:0007669"/>
    <property type="project" value="UniProtKB-KW"/>
</dbReference>
<evidence type="ECO:0000256" key="9">
    <source>
        <dbReference type="ARBA" id="ARBA00043149"/>
    </source>
</evidence>